<keyword evidence="2" id="KW-0687">Ribonucleoprotein</keyword>
<dbReference type="Gene3D" id="3.10.20.10">
    <property type="match status" value="1"/>
</dbReference>
<dbReference type="Pfam" id="PF01775">
    <property type="entry name" value="Ribosomal_L18A"/>
    <property type="match status" value="1"/>
</dbReference>
<name>A0ABY6HQP1_9ARCH</name>
<proteinExistence type="predicted"/>
<accession>A0ABY6HQP1</accession>
<dbReference type="EMBL" id="CP104013">
    <property type="protein sequence ID" value="UYP44881.1"/>
    <property type="molecule type" value="Genomic_DNA"/>
</dbReference>
<dbReference type="SUPFAM" id="SSF160374">
    <property type="entry name" value="RplX-like"/>
    <property type="match status" value="1"/>
</dbReference>
<evidence type="ECO:0000313" key="2">
    <source>
        <dbReference type="EMBL" id="UYP44881.1"/>
    </source>
</evidence>
<dbReference type="InterPro" id="IPR023573">
    <property type="entry name" value="Ribosomal_eL20_dom"/>
</dbReference>
<keyword evidence="2" id="KW-0689">Ribosomal protein</keyword>
<protein>
    <submittedName>
        <fullName evidence="2">50S ribosomal protein L18Ae</fullName>
    </submittedName>
</protein>
<dbReference type="NCBIfam" id="NF001981">
    <property type="entry name" value="PRK00773.1-1"/>
    <property type="match status" value="1"/>
</dbReference>
<evidence type="ECO:0000313" key="3">
    <source>
        <dbReference type="Proteomes" id="UP001208689"/>
    </source>
</evidence>
<dbReference type="GO" id="GO:0005840">
    <property type="term" value="C:ribosome"/>
    <property type="evidence" value="ECO:0007669"/>
    <property type="project" value="UniProtKB-KW"/>
</dbReference>
<feature type="domain" description="Large ribosomal subunit protein eL20" evidence="1">
    <location>
        <begin position="6"/>
        <end position="58"/>
    </location>
</feature>
<sequence length="78" mass="8971">MPETEVKIYKISGKYVMKHQKFSFTKHVRALSEDNAMEKVLSTVTASKILRRKITITECKVISAEECDDLYIKTLATM</sequence>
<evidence type="ECO:0000259" key="1">
    <source>
        <dbReference type="Pfam" id="PF01775"/>
    </source>
</evidence>
<reference evidence="2" key="1">
    <citation type="submission" date="2022-09" db="EMBL/GenBank/DDBJ databases">
        <title>Actin cytoskeleton and complex cell architecture in an #Asgard archaeon.</title>
        <authorList>
            <person name="Ponce Toledo R.I."/>
            <person name="Schleper C."/>
            <person name="Rodrigues Oliveira T."/>
            <person name="Wollweber F."/>
            <person name="Xu J."/>
            <person name="Rittmann S."/>
            <person name="Klingl A."/>
            <person name="Pilhofer M."/>
        </authorList>
    </citation>
    <scope>NUCLEOTIDE SEQUENCE</scope>
    <source>
        <strain evidence="2">B-35</strain>
    </source>
</reference>
<organism evidence="2 3">
    <name type="scientific">Candidatus Lokiarchaeum ossiferum</name>
    <dbReference type="NCBI Taxonomy" id="2951803"/>
    <lineage>
        <taxon>Archaea</taxon>
        <taxon>Promethearchaeati</taxon>
        <taxon>Promethearchaeota</taxon>
        <taxon>Promethearchaeia</taxon>
        <taxon>Promethearchaeales</taxon>
        <taxon>Promethearchaeaceae</taxon>
        <taxon>Candidatus Lokiarchaeum</taxon>
    </lineage>
</organism>
<keyword evidence="3" id="KW-1185">Reference proteome</keyword>
<dbReference type="Proteomes" id="UP001208689">
    <property type="component" value="Chromosome"/>
</dbReference>
<gene>
    <name evidence="2" type="ORF">NEF87_001166</name>
</gene>